<keyword evidence="3" id="KW-1185">Reference proteome</keyword>
<evidence type="ECO:0000313" key="3">
    <source>
        <dbReference type="Proteomes" id="UP000266723"/>
    </source>
</evidence>
<evidence type="ECO:0000256" key="1">
    <source>
        <dbReference type="SAM" id="MobiDB-lite"/>
    </source>
</evidence>
<reference evidence="2 3" key="1">
    <citation type="journal article" date="2020" name="BMC Genomics">
        <title>Intraspecific diversification of the crop wild relative Brassica cretica Lam. using demographic model selection.</title>
        <authorList>
            <person name="Kioukis A."/>
            <person name="Michalopoulou V.A."/>
            <person name="Briers L."/>
            <person name="Pirintsos S."/>
            <person name="Studholme D.J."/>
            <person name="Pavlidis P."/>
            <person name="Sarris P.F."/>
        </authorList>
    </citation>
    <scope>NUCLEOTIDE SEQUENCE [LARGE SCALE GENOMIC DNA]</scope>
    <source>
        <strain evidence="3">cv. PFS-1207/04</strain>
    </source>
</reference>
<protein>
    <recommendedName>
        <fullName evidence="4">No apical meristem-associated C-terminal domain-containing protein</fullName>
    </recommendedName>
</protein>
<feature type="region of interest" description="Disordered" evidence="1">
    <location>
        <begin position="41"/>
        <end position="89"/>
    </location>
</feature>
<dbReference type="EMBL" id="QGKV02001556">
    <property type="protein sequence ID" value="KAF3519388.1"/>
    <property type="molecule type" value="Genomic_DNA"/>
</dbReference>
<feature type="compositionally biased region" description="Basic and acidic residues" evidence="1">
    <location>
        <begin position="47"/>
        <end position="56"/>
    </location>
</feature>
<sequence>MKEPLKKESVRTVVILQHLKQILRSVHRVLKPQRRVWCELSSAKNEGTSKKRKCEDGGDSSTSQADSKKRPPGVKASKASGKKTVDQEKQVKEFERIWTIKHKEMEAKERLSKMILLDSLIGKKELLPEYEESLKKKLINDLF</sequence>
<name>A0ABQ7AZC6_BRACR</name>
<gene>
    <name evidence="2" type="ORF">DY000_02063008</name>
</gene>
<evidence type="ECO:0008006" key="4">
    <source>
        <dbReference type="Google" id="ProtNLM"/>
    </source>
</evidence>
<proteinExistence type="predicted"/>
<evidence type="ECO:0000313" key="2">
    <source>
        <dbReference type="EMBL" id="KAF3519388.1"/>
    </source>
</evidence>
<organism evidence="2 3">
    <name type="scientific">Brassica cretica</name>
    <name type="common">Mustard</name>
    <dbReference type="NCBI Taxonomy" id="69181"/>
    <lineage>
        <taxon>Eukaryota</taxon>
        <taxon>Viridiplantae</taxon>
        <taxon>Streptophyta</taxon>
        <taxon>Embryophyta</taxon>
        <taxon>Tracheophyta</taxon>
        <taxon>Spermatophyta</taxon>
        <taxon>Magnoliopsida</taxon>
        <taxon>eudicotyledons</taxon>
        <taxon>Gunneridae</taxon>
        <taxon>Pentapetalae</taxon>
        <taxon>rosids</taxon>
        <taxon>malvids</taxon>
        <taxon>Brassicales</taxon>
        <taxon>Brassicaceae</taxon>
        <taxon>Brassiceae</taxon>
        <taxon>Brassica</taxon>
    </lineage>
</organism>
<accession>A0ABQ7AZC6</accession>
<dbReference type="Proteomes" id="UP000266723">
    <property type="component" value="Unassembled WGS sequence"/>
</dbReference>
<comment type="caution">
    <text evidence="2">The sequence shown here is derived from an EMBL/GenBank/DDBJ whole genome shotgun (WGS) entry which is preliminary data.</text>
</comment>